<comment type="caution">
    <text evidence="2">The sequence shown here is derived from an EMBL/GenBank/DDBJ whole genome shotgun (WGS) entry which is preliminary data.</text>
</comment>
<dbReference type="PANTHER" id="PTHR36181:SF2">
    <property type="entry name" value="INTRON-ENCODED ENDONUCLEASE AI3-RELATED"/>
    <property type="match status" value="1"/>
</dbReference>
<dbReference type="Gene3D" id="3.10.28.10">
    <property type="entry name" value="Homing endonucleases"/>
    <property type="match status" value="1"/>
</dbReference>
<reference evidence="2 3" key="1">
    <citation type="journal article" date="2016" name="Nat. Commun.">
        <title>Thousands of microbial genomes shed light on interconnected biogeochemical processes in an aquifer system.</title>
        <authorList>
            <person name="Anantharaman K."/>
            <person name="Brown C.T."/>
            <person name="Hug L.A."/>
            <person name="Sharon I."/>
            <person name="Castelle C.J."/>
            <person name="Probst A.J."/>
            <person name="Thomas B.C."/>
            <person name="Singh A."/>
            <person name="Wilkins M.J."/>
            <person name="Karaoz U."/>
            <person name="Brodie E.L."/>
            <person name="Williams K.H."/>
            <person name="Hubbard S.S."/>
            <person name="Banfield J.F."/>
        </authorList>
    </citation>
    <scope>NUCLEOTIDE SEQUENCE [LARGE SCALE GENOMIC DNA]</scope>
</reference>
<accession>A0A1G2US10</accession>
<sequence>MKETKKNGSQLRHSIAIFHKKNARRTKPGKLSADYIVGLTDGEGSFTVFLLAPKKEHGSINYRVLCRYYIKMREDDLPLLKKVEQFWGCGRIYFQREYRKNQHNNYRFEIFSYDLLKGVVVPFFRKHPLESKRSKDFELFCQILDLAISKAHHTRKGLQKIMKLKSQMHSYLGLA</sequence>
<dbReference type="Proteomes" id="UP000176558">
    <property type="component" value="Unassembled WGS sequence"/>
</dbReference>
<evidence type="ECO:0000313" key="2">
    <source>
        <dbReference type="EMBL" id="OHB12214.1"/>
    </source>
</evidence>
<dbReference type="SUPFAM" id="SSF55608">
    <property type="entry name" value="Homing endonucleases"/>
    <property type="match status" value="1"/>
</dbReference>
<organism evidence="2 3">
    <name type="scientific">Candidatus Zambryskibacteria bacterium RIFCSPLOWO2_12_FULL_39_23</name>
    <dbReference type="NCBI Taxonomy" id="1802776"/>
    <lineage>
        <taxon>Bacteria</taxon>
        <taxon>Candidatus Zambryskiibacteriota</taxon>
    </lineage>
</organism>
<dbReference type="InterPro" id="IPR004860">
    <property type="entry name" value="LAGLIDADG_dom"/>
</dbReference>
<dbReference type="InterPro" id="IPR027434">
    <property type="entry name" value="Homing_endonucl"/>
</dbReference>
<dbReference type="Pfam" id="PF00961">
    <property type="entry name" value="LAGLIDADG_1"/>
    <property type="match status" value="1"/>
</dbReference>
<protein>
    <recommendedName>
        <fullName evidence="1">Homing endonuclease LAGLIDADG domain-containing protein</fullName>
    </recommendedName>
</protein>
<dbReference type="AlphaFoldDB" id="A0A1G2US10"/>
<evidence type="ECO:0000259" key="1">
    <source>
        <dbReference type="Pfam" id="PF00961"/>
    </source>
</evidence>
<feature type="domain" description="Homing endonuclease LAGLIDADG" evidence="1">
    <location>
        <begin position="36"/>
        <end position="143"/>
    </location>
</feature>
<dbReference type="EMBL" id="MHWT01000020">
    <property type="protein sequence ID" value="OHB12214.1"/>
    <property type="molecule type" value="Genomic_DNA"/>
</dbReference>
<dbReference type="PANTHER" id="PTHR36181">
    <property type="entry name" value="INTRON-ENCODED ENDONUCLEASE AI3-RELATED"/>
    <property type="match status" value="1"/>
</dbReference>
<dbReference type="InterPro" id="IPR051289">
    <property type="entry name" value="LAGLIDADG_Endonuclease"/>
</dbReference>
<dbReference type="GO" id="GO:0004519">
    <property type="term" value="F:endonuclease activity"/>
    <property type="evidence" value="ECO:0007669"/>
    <property type="project" value="InterPro"/>
</dbReference>
<evidence type="ECO:0000313" key="3">
    <source>
        <dbReference type="Proteomes" id="UP000176558"/>
    </source>
</evidence>
<gene>
    <name evidence="2" type="ORF">A3G99_00035</name>
</gene>
<proteinExistence type="predicted"/>
<name>A0A1G2US10_9BACT</name>